<sequence length="182" mass="18284">MQRVSLGSFLGLMLTLAVGFASVPAQAATIGVLPVGGSYSDTISSSGPTFSRDYNFQLAGGANNVSILATAFGQSSNDFGVDLLQIGLYDSASNLIASGSGTPIAWFDSFSQSGIALGAGAYLFTVFGQVTAGKDAFVSISLAANQINTVPIPAAGLMLLTGLGALGGLALRRRAAAEPRAA</sequence>
<feature type="signal peptide" evidence="2">
    <location>
        <begin position="1"/>
        <end position="27"/>
    </location>
</feature>
<feature type="chain" id="PRO_5047218436" evidence="2">
    <location>
        <begin position="28"/>
        <end position="182"/>
    </location>
</feature>
<dbReference type="EMBL" id="JAUYVI010000012">
    <property type="protein sequence ID" value="MDQ7251465.1"/>
    <property type="molecule type" value="Genomic_DNA"/>
</dbReference>
<evidence type="ECO:0000313" key="4">
    <source>
        <dbReference type="Proteomes" id="UP001230156"/>
    </source>
</evidence>
<proteinExistence type="predicted"/>
<keyword evidence="4" id="KW-1185">Reference proteome</keyword>
<evidence type="ECO:0000256" key="1">
    <source>
        <dbReference type="SAM" id="Phobius"/>
    </source>
</evidence>
<feature type="transmembrane region" description="Helical" evidence="1">
    <location>
        <begin position="150"/>
        <end position="171"/>
    </location>
</feature>
<evidence type="ECO:0000256" key="2">
    <source>
        <dbReference type="SAM" id="SignalP"/>
    </source>
</evidence>
<dbReference type="Proteomes" id="UP001230156">
    <property type="component" value="Unassembled WGS sequence"/>
</dbReference>
<evidence type="ECO:0000313" key="3">
    <source>
        <dbReference type="EMBL" id="MDQ7251465.1"/>
    </source>
</evidence>
<organism evidence="3 4">
    <name type="scientific">Dongia sedimenti</name>
    <dbReference type="NCBI Taxonomy" id="3064282"/>
    <lineage>
        <taxon>Bacteria</taxon>
        <taxon>Pseudomonadati</taxon>
        <taxon>Pseudomonadota</taxon>
        <taxon>Alphaproteobacteria</taxon>
        <taxon>Rhodospirillales</taxon>
        <taxon>Dongiaceae</taxon>
        <taxon>Dongia</taxon>
    </lineage>
</organism>
<keyword evidence="2" id="KW-0732">Signal</keyword>
<dbReference type="NCBIfam" id="NF038126">
    <property type="entry name" value="PEP_CTERM_FxDxF"/>
    <property type="match status" value="1"/>
</dbReference>
<keyword evidence="1" id="KW-0472">Membrane</keyword>
<reference evidence="4" key="1">
    <citation type="submission" date="2023-08" db="EMBL/GenBank/DDBJ databases">
        <title>Rhodospirillaceae gen. nov., a novel taxon isolated from the Yangtze River Yuezi River estuary sludge.</title>
        <authorList>
            <person name="Ruan L."/>
        </authorList>
    </citation>
    <scope>NUCLEOTIDE SEQUENCE [LARGE SCALE GENOMIC DNA]</scope>
    <source>
        <strain evidence="4">R-7</strain>
    </source>
</reference>
<gene>
    <name evidence="3" type="ORF">Q8A70_27515</name>
</gene>
<comment type="caution">
    <text evidence="3">The sequence shown here is derived from an EMBL/GenBank/DDBJ whole genome shotgun (WGS) entry which is preliminary data.</text>
</comment>
<name>A0ABU0YUR5_9PROT</name>
<keyword evidence="1" id="KW-0812">Transmembrane</keyword>
<keyword evidence="1" id="KW-1133">Transmembrane helix</keyword>
<protein>
    <submittedName>
        <fullName evidence="3">FxDxF family PEP-CTERM protein</fullName>
    </submittedName>
</protein>
<dbReference type="RefSeq" id="WP_379961871.1">
    <property type="nucleotide sequence ID" value="NZ_JAUYVI010000012.1"/>
</dbReference>
<accession>A0ABU0YUR5</accession>